<dbReference type="RefSeq" id="WP_271796820.1">
    <property type="nucleotide sequence ID" value="NZ_JAQMUC010000081.1"/>
</dbReference>
<dbReference type="SUPFAM" id="SSF143100">
    <property type="entry name" value="TTHA1013/TTHA0281-like"/>
    <property type="match status" value="1"/>
</dbReference>
<dbReference type="EMBL" id="JAQMUC010000081">
    <property type="protein sequence ID" value="MDB9537104.1"/>
    <property type="molecule type" value="Genomic_DNA"/>
</dbReference>
<dbReference type="InterPro" id="IPR051404">
    <property type="entry name" value="TA_system_antitoxin"/>
</dbReference>
<organism evidence="2 3">
    <name type="scientific">Dolichospermum planctonicum CS-1226</name>
    <dbReference type="NCBI Taxonomy" id="3021751"/>
    <lineage>
        <taxon>Bacteria</taxon>
        <taxon>Bacillati</taxon>
        <taxon>Cyanobacteriota</taxon>
        <taxon>Cyanophyceae</taxon>
        <taxon>Nostocales</taxon>
        <taxon>Aphanizomenonaceae</taxon>
        <taxon>Dolichospermum</taxon>
        <taxon>Dolichospermum planctonicum</taxon>
    </lineage>
</organism>
<comment type="caution">
    <text evidence="2">The sequence shown here is derived from an EMBL/GenBank/DDBJ whole genome shotgun (WGS) entry which is preliminary data.</text>
</comment>
<dbReference type="Pfam" id="PF15919">
    <property type="entry name" value="HicB_lk_antitox"/>
    <property type="match status" value="1"/>
</dbReference>
<keyword evidence="3" id="KW-1185">Reference proteome</keyword>
<name>A0ABT5AII0_9CYAN</name>
<dbReference type="Proteomes" id="UP001211249">
    <property type="component" value="Unassembled WGS sequence"/>
</dbReference>
<gene>
    <name evidence="2" type="ORF">PN451_14920</name>
</gene>
<reference evidence="2 3" key="1">
    <citation type="submission" date="2023-01" db="EMBL/GenBank/DDBJ databases">
        <title>Genomes from the Australian National Cyanobacteria Reference Collection.</title>
        <authorList>
            <person name="Willis A."/>
            <person name="Lee E.M.F."/>
        </authorList>
    </citation>
    <scope>NUCLEOTIDE SEQUENCE [LARGE SCALE GENOMIC DNA]</scope>
    <source>
        <strain evidence="2 3">CS-1226</strain>
    </source>
</reference>
<accession>A0ABT5AII0</accession>
<dbReference type="InterPro" id="IPR031807">
    <property type="entry name" value="HicB-like"/>
</dbReference>
<feature type="domain" description="HicB-like antitoxin of toxin-antitoxin system" evidence="1">
    <location>
        <begin position="10"/>
        <end position="66"/>
    </location>
</feature>
<dbReference type="PANTHER" id="PTHR34504">
    <property type="entry name" value="ANTITOXIN HICB"/>
    <property type="match status" value="1"/>
</dbReference>
<dbReference type="InterPro" id="IPR035069">
    <property type="entry name" value="TTHA1013/TTHA0281-like"/>
</dbReference>
<evidence type="ECO:0000313" key="2">
    <source>
        <dbReference type="EMBL" id="MDB9537104.1"/>
    </source>
</evidence>
<evidence type="ECO:0000259" key="1">
    <source>
        <dbReference type="Pfam" id="PF15919"/>
    </source>
</evidence>
<proteinExistence type="predicted"/>
<protein>
    <submittedName>
        <fullName evidence="2">Type II toxin-antitoxin system HicB family antitoxin</fullName>
    </submittedName>
</protein>
<evidence type="ECO:0000313" key="3">
    <source>
        <dbReference type="Proteomes" id="UP001211249"/>
    </source>
</evidence>
<sequence length="75" mass="8325">MKEKMIEYAVIYERGQTNWGAYIPDLPGCVSIGDTLAEVQENIKEAIELYLEVLKEDGKPIPEPSTEVGKVAVTI</sequence>
<dbReference type="PANTHER" id="PTHR34504:SF2">
    <property type="entry name" value="UPF0150 PROTEIN SSL0259"/>
    <property type="match status" value="1"/>
</dbReference>
<dbReference type="Gene3D" id="3.30.160.250">
    <property type="match status" value="1"/>
</dbReference>